<dbReference type="EMBL" id="JAUSUG010000007">
    <property type="protein sequence ID" value="MDQ0254666.1"/>
    <property type="molecule type" value="Genomic_DNA"/>
</dbReference>
<keyword evidence="2" id="KW-1185">Reference proteome</keyword>
<dbReference type="Gene3D" id="3.30.1240.10">
    <property type="match status" value="1"/>
</dbReference>
<dbReference type="InterPro" id="IPR036412">
    <property type="entry name" value="HAD-like_sf"/>
</dbReference>
<organism evidence="1 2">
    <name type="scientific">Evansella vedderi</name>
    <dbReference type="NCBI Taxonomy" id="38282"/>
    <lineage>
        <taxon>Bacteria</taxon>
        <taxon>Bacillati</taxon>
        <taxon>Bacillota</taxon>
        <taxon>Bacilli</taxon>
        <taxon>Bacillales</taxon>
        <taxon>Bacillaceae</taxon>
        <taxon>Evansella</taxon>
    </lineage>
</organism>
<dbReference type="RefSeq" id="WP_307324945.1">
    <property type="nucleotide sequence ID" value="NZ_JAUSUG010000007.1"/>
</dbReference>
<dbReference type="Pfam" id="PF08282">
    <property type="entry name" value="Hydrolase_3"/>
    <property type="match status" value="1"/>
</dbReference>
<dbReference type="InterPro" id="IPR006379">
    <property type="entry name" value="HAD-SF_hydro_IIB"/>
</dbReference>
<evidence type="ECO:0000313" key="1">
    <source>
        <dbReference type="EMBL" id="MDQ0254666.1"/>
    </source>
</evidence>
<protein>
    <submittedName>
        <fullName evidence="1">Cof subfamily protein (Haloacid dehalogenase superfamily)</fullName>
    </submittedName>
</protein>
<dbReference type="CDD" id="cd07516">
    <property type="entry name" value="HAD_Pase"/>
    <property type="match status" value="1"/>
</dbReference>
<sequence length="272" mass="30352">MTYKLIVLDMDDTLLLDNHTIGDHTQRALMKAQEVGVKVVLASGRPTQGMTAYATDLQLHNYGSYILAFNGAKIINCKTGEELFSSKLNPETVHMLYELSLREEVHLHTYIGDTIITEKNNPYTSIESELTGLPIDEVKSLVKAVQEPVVKVLMSERPEKLVEVEKKLKEELEDQLSIFRSKPYFLEFIEHGVTKGSSLEMLIKKLGLKREEVIAIGDSYNDLEMIELAGLGVAMGNAPDDIKAKADFVTDSNVNEGVAAVVEEFILKETSY</sequence>
<dbReference type="InterPro" id="IPR023214">
    <property type="entry name" value="HAD_sf"/>
</dbReference>
<reference evidence="1 2" key="1">
    <citation type="submission" date="2023-07" db="EMBL/GenBank/DDBJ databases">
        <title>Genomic Encyclopedia of Type Strains, Phase IV (KMG-IV): sequencing the most valuable type-strain genomes for metagenomic binning, comparative biology and taxonomic classification.</title>
        <authorList>
            <person name="Goeker M."/>
        </authorList>
    </citation>
    <scope>NUCLEOTIDE SEQUENCE [LARGE SCALE GENOMIC DNA]</scope>
    <source>
        <strain evidence="1 2">DSM 9768</strain>
    </source>
</reference>
<accession>A0ABT9ZVA6</accession>
<dbReference type="Gene3D" id="3.40.50.1000">
    <property type="entry name" value="HAD superfamily/HAD-like"/>
    <property type="match status" value="1"/>
</dbReference>
<evidence type="ECO:0000313" key="2">
    <source>
        <dbReference type="Proteomes" id="UP001230005"/>
    </source>
</evidence>
<dbReference type="PANTHER" id="PTHR10000:SF8">
    <property type="entry name" value="HAD SUPERFAMILY HYDROLASE-LIKE, TYPE 3"/>
    <property type="match status" value="1"/>
</dbReference>
<dbReference type="SUPFAM" id="SSF56784">
    <property type="entry name" value="HAD-like"/>
    <property type="match status" value="1"/>
</dbReference>
<comment type="caution">
    <text evidence="1">The sequence shown here is derived from an EMBL/GenBank/DDBJ whole genome shotgun (WGS) entry which is preliminary data.</text>
</comment>
<dbReference type="PANTHER" id="PTHR10000">
    <property type="entry name" value="PHOSPHOSERINE PHOSPHATASE"/>
    <property type="match status" value="1"/>
</dbReference>
<dbReference type="PROSITE" id="PS01229">
    <property type="entry name" value="COF_2"/>
    <property type="match status" value="1"/>
</dbReference>
<dbReference type="InterPro" id="IPR000150">
    <property type="entry name" value="Cof"/>
</dbReference>
<dbReference type="SFLD" id="SFLDG01140">
    <property type="entry name" value="C2.B:_Phosphomannomutase_and_P"/>
    <property type="match status" value="1"/>
</dbReference>
<gene>
    <name evidence="1" type="ORF">J2S74_002045</name>
</gene>
<proteinExistence type="predicted"/>
<dbReference type="NCBIfam" id="TIGR01484">
    <property type="entry name" value="HAD-SF-IIB"/>
    <property type="match status" value="1"/>
</dbReference>
<dbReference type="NCBIfam" id="TIGR00099">
    <property type="entry name" value="Cof-subfamily"/>
    <property type="match status" value="1"/>
</dbReference>
<dbReference type="SFLD" id="SFLDG01144">
    <property type="entry name" value="C2.B.4:_PGP_Like"/>
    <property type="match status" value="1"/>
</dbReference>
<dbReference type="Proteomes" id="UP001230005">
    <property type="component" value="Unassembled WGS sequence"/>
</dbReference>
<dbReference type="SFLD" id="SFLDS00003">
    <property type="entry name" value="Haloacid_Dehalogenase"/>
    <property type="match status" value="1"/>
</dbReference>
<name>A0ABT9ZVA6_9BACI</name>